<dbReference type="VEuPathDB" id="ToxoDB:LOC34619075"/>
<gene>
    <name evidence="2" type="ORF">cyc_08419</name>
</gene>
<accession>A0A1D3DAB0</accession>
<dbReference type="FunCoup" id="A0A1D3DAB0">
    <property type="interactions" value="5"/>
</dbReference>
<evidence type="ECO:0000256" key="1">
    <source>
        <dbReference type="SAM" id="Phobius"/>
    </source>
</evidence>
<feature type="transmembrane region" description="Helical" evidence="1">
    <location>
        <begin position="20"/>
        <end position="45"/>
    </location>
</feature>
<protein>
    <submittedName>
        <fullName evidence="2">Uncharacterized protein</fullName>
    </submittedName>
</protein>
<dbReference type="EMBL" id="JROU02000095">
    <property type="protein sequence ID" value="OEH80378.1"/>
    <property type="molecule type" value="Genomic_DNA"/>
</dbReference>
<sequence length="347" mass="37260">MTLINNLSFFSNYRCGATAVSLLGVNFSAMMGIVGSIGLTALLLLRLLGLFGRYSIAEFMSLGKWVSRLGCIIKWGPWLFAVLALALVCFNFVNLAWILANPHNWCSRRWTPTATVAVENCRLWYRGQAYCLDAAERETITDATVLKSCNDGEMLLDSGFFSFIPKTDDDSCSFSVSAVCKAFKDVLAGTAVDWGAAALSGCQGPVYNAVPEDYQHSANEHSDLYSVSYSLLQLSTLAALLAAAEGPKALAVESTEDAAAALEDCLSCRAASAGKEELRLARLRGTRVPRGAAVSPTTARVLPFGLKRPKSNWHTGIEAGVANILLEGDAGATHPLFCLWKLVSVSP</sequence>
<proteinExistence type="predicted"/>
<keyword evidence="3" id="KW-1185">Reference proteome</keyword>
<organism evidence="2 3">
    <name type="scientific">Cyclospora cayetanensis</name>
    <dbReference type="NCBI Taxonomy" id="88456"/>
    <lineage>
        <taxon>Eukaryota</taxon>
        <taxon>Sar</taxon>
        <taxon>Alveolata</taxon>
        <taxon>Apicomplexa</taxon>
        <taxon>Conoidasida</taxon>
        <taxon>Coccidia</taxon>
        <taxon>Eucoccidiorida</taxon>
        <taxon>Eimeriorina</taxon>
        <taxon>Eimeriidae</taxon>
        <taxon>Cyclospora</taxon>
    </lineage>
</organism>
<feature type="transmembrane region" description="Helical" evidence="1">
    <location>
        <begin position="78"/>
        <end position="99"/>
    </location>
</feature>
<comment type="caution">
    <text evidence="2">The sequence shown here is derived from an EMBL/GenBank/DDBJ whole genome shotgun (WGS) entry which is preliminary data.</text>
</comment>
<dbReference type="AlphaFoldDB" id="A0A1D3DAB0"/>
<name>A0A1D3DAB0_9EIME</name>
<dbReference type="VEuPathDB" id="ToxoDB:cyc_08419"/>
<reference evidence="2 3" key="1">
    <citation type="journal article" date="2016" name="BMC Genomics">
        <title>Comparative genomics reveals Cyclospora cayetanensis possesses coccidia-like metabolism and invasion components but unique surface antigens.</title>
        <authorList>
            <person name="Liu S."/>
            <person name="Wang L."/>
            <person name="Zheng H."/>
            <person name="Xu Z."/>
            <person name="Roellig D.M."/>
            <person name="Li N."/>
            <person name="Frace M.A."/>
            <person name="Tang K."/>
            <person name="Arrowood M.J."/>
            <person name="Moss D.M."/>
            <person name="Zhang L."/>
            <person name="Feng Y."/>
            <person name="Xiao L."/>
        </authorList>
    </citation>
    <scope>NUCLEOTIDE SEQUENCE [LARGE SCALE GENOMIC DNA]</scope>
    <source>
        <strain evidence="2 3">CHN_HEN01</strain>
    </source>
</reference>
<evidence type="ECO:0000313" key="3">
    <source>
        <dbReference type="Proteomes" id="UP000095192"/>
    </source>
</evidence>
<keyword evidence="1" id="KW-0472">Membrane</keyword>
<evidence type="ECO:0000313" key="2">
    <source>
        <dbReference type="EMBL" id="OEH80378.1"/>
    </source>
</evidence>
<dbReference type="Proteomes" id="UP000095192">
    <property type="component" value="Unassembled WGS sequence"/>
</dbReference>
<dbReference type="InParanoid" id="A0A1D3DAB0"/>
<keyword evidence="1" id="KW-1133">Transmembrane helix</keyword>
<keyword evidence="1" id="KW-0812">Transmembrane</keyword>